<evidence type="ECO:0000256" key="4">
    <source>
        <dbReference type="ARBA" id="ARBA00022801"/>
    </source>
</evidence>
<comment type="similarity">
    <text evidence="1">Belongs to the peptidase S28 family.</text>
</comment>
<keyword evidence="4" id="KW-0378">Hydrolase</keyword>
<dbReference type="EMBL" id="JAULSN010000001">
    <property type="protein sequence ID" value="KAK3384098.1"/>
    <property type="molecule type" value="Genomic_DNA"/>
</dbReference>
<dbReference type="SUPFAM" id="SSF53474">
    <property type="entry name" value="alpha/beta-Hydrolases"/>
    <property type="match status" value="1"/>
</dbReference>
<keyword evidence="2" id="KW-0645">Protease</keyword>
<organism evidence="7 8">
    <name type="scientific">Lasiosphaeria ovina</name>
    <dbReference type="NCBI Taxonomy" id="92902"/>
    <lineage>
        <taxon>Eukaryota</taxon>
        <taxon>Fungi</taxon>
        <taxon>Dikarya</taxon>
        <taxon>Ascomycota</taxon>
        <taxon>Pezizomycotina</taxon>
        <taxon>Sordariomycetes</taxon>
        <taxon>Sordariomycetidae</taxon>
        <taxon>Sordariales</taxon>
        <taxon>Lasiosphaeriaceae</taxon>
        <taxon>Lasiosphaeria</taxon>
    </lineage>
</organism>
<dbReference type="Pfam" id="PF05577">
    <property type="entry name" value="Peptidase_S28"/>
    <property type="match status" value="1"/>
</dbReference>
<evidence type="ECO:0000256" key="6">
    <source>
        <dbReference type="SAM" id="SignalP"/>
    </source>
</evidence>
<evidence type="ECO:0000256" key="1">
    <source>
        <dbReference type="ARBA" id="ARBA00011079"/>
    </source>
</evidence>
<proteinExistence type="inferred from homology"/>
<dbReference type="AlphaFoldDB" id="A0AAE0TYB2"/>
<dbReference type="Proteomes" id="UP001287356">
    <property type="component" value="Unassembled WGS sequence"/>
</dbReference>
<dbReference type="Gene3D" id="3.40.50.1820">
    <property type="entry name" value="alpha/beta hydrolase"/>
    <property type="match status" value="2"/>
</dbReference>
<feature type="signal peptide" evidence="6">
    <location>
        <begin position="1"/>
        <end position="22"/>
    </location>
</feature>
<keyword evidence="8" id="KW-1185">Reference proteome</keyword>
<reference evidence="7" key="1">
    <citation type="journal article" date="2023" name="Mol. Phylogenet. Evol.">
        <title>Genome-scale phylogeny and comparative genomics of the fungal order Sordariales.</title>
        <authorList>
            <person name="Hensen N."/>
            <person name="Bonometti L."/>
            <person name="Westerberg I."/>
            <person name="Brannstrom I.O."/>
            <person name="Guillou S."/>
            <person name="Cros-Aarteil S."/>
            <person name="Calhoun S."/>
            <person name="Haridas S."/>
            <person name="Kuo A."/>
            <person name="Mondo S."/>
            <person name="Pangilinan J."/>
            <person name="Riley R."/>
            <person name="LaButti K."/>
            <person name="Andreopoulos B."/>
            <person name="Lipzen A."/>
            <person name="Chen C."/>
            <person name="Yan M."/>
            <person name="Daum C."/>
            <person name="Ng V."/>
            <person name="Clum A."/>
            <person name="Steindorff A."/>
            <person name="Ohm R.A."/>
            <person name="Martin F."/>
            <person name="Silar P."/>
            <person name="Natvig D.O."/>
            <person name="Lalanne C."/>
            <person name="Gautier V."/>
            <person name="Ament-Velasquez S.L."/>
            <person name="Kruys A."/>
            <person name="Hutchinson M.I."/>
            <person name="Powell A.J."/>
            <person name="Barry K."/>
            <person name="Miller A.N."/>
            <person name="Grigoriev I.V."/>
            <person name="Debuchy R."/>
            <person name="Gladieux P."/>
            <person name="Hiltunen Thoren M."/>
            <person name="Johannesson H."/>
        </authorList>
    </citation>
    <scope>NUCLEOTIDE SEQUENCE</scope>
    <source>
        <strain evidence="7">CBS 958.72</strain>
    </source>
</reference>
<gene>
    <name evidence="7" type="ORF">B0T24DRAFT_72914</name>
</gene>
<evidence type="ECO:0000313" key="7">
    <source>
        <dbReference type="EMBL" id="KAK3384098.1"/>
    </source>
</evidence>
<dbReference type="InterPro" id="IPR029058">
    <property type="entry name" value="AB_hydrolase_fold"/>
</dbReference>
<accession>A0AAE0TYB2</accession>
<dbReference type="GO" id="GO:0008239">
    <property type="term" value="F:dipeptidyl-peptidase activity"/>
    <property type="evidence" value="ECO:0007669"/>
    <property type="project" value="TreeGrafter"/>
</dbReference>
<evidence type="ECO:0000256" key="2">
    <source>
        <dbReference type="ARBA" id="ARBA00022670"/>
    </source>
</evidence>
<keyword evidence="3 6" id="KW-0732">Signal</keyword>
<keyword evidence="5" id="KW-0325">Glycoprotein</keyword>
<dbReference type="InterPro" id="IPR008758">
    <property type="entry name" value="Peptidase_S28"/>
</dbReference>
<feature type="chain" id="PRO_5042048064" evidence="6">
    <location>
        <begin position="23"/>
        <end position="557"/>
    </location>
</feature>
<reference evidence="7" key="2">
    <citation type="submission" date="2023-06" db="EMBL/GenBank/DDBJ databases">
        <authorList>
            <consortium name="Lawrence Berkeley National Laboratory"/>
            <person name="Haridas S."/>
            <person name="Hensen N."/>
            <person name="Bonometti L."/>
            <person name="Westerberg I."/>
            <person name="Brannstrom I.O."/>
            <person name="Guillou S."/>
            <person name="Cros-Aarteil S."/>
            <person name="Calhoun S."/>
            <person name="Kuo A."/>
            <person name="Mondo S."/>
            <person name="Pangilinan J."/>
            <person name="Riley R."/>
            <person name="Labutti K."/>
            <person name="Andreopoulos B."/>
            <person name="Lipzen A."/>
            <person name="Chen C."/>
            <person name="Yanf M."/>
            <person name="Daum C."/>
            <person name="Ng V."/>
            <person name="Clum A."/>
            <person name="Steindorff A."/>
            <person name="Ohm R."/>
            <person name="Martin F."/>
            <person name="Silar P."/>
            <person name="Natvig D."/>
            <person name="Lalanne C."/>
            <person name="Gautier V."/>
            <person name="Ament-Velasquez S.L."/>
            <person name="Kruys A."/>
            <person name="Hutchinson M.I."/>
            <person name="Powell A.J."/>
            <person name="Barry K."/>
            <person name="Miller A.N."/>
            <person name="Grigoriev I.V."/>
            <person name="Debuchy R."/>
            <person name="Gladieux P."/>
            <person name="Thoren M.H."/>
            <person name="Johannesson H."/>
        </authorList>
    </citation>
    <scope>NUCLEOTIDE SEQUENCE</scope>
    <source>
        <strain evidence="7">CBS 958.72</strain>
    </source>
</reference>
<name>A0AAE0TYB2_9PEZI</name>
<protein>
    <submittedName>
        <fullName evidence="7">Serine-type peptidase-like protein</fullName>
    </submittedName>
</protein>
<dbReference type="GO" id="GO:0070008">
    <property type="term" value="F:serine-type exopeptidase activity"/>
    <property type="evidence" value="ECO:0007669"/>
    <property type="project" value="InterPro"/>
</dbReference>
<dbReference type="GO" id="GO:0006508">
    <property type="term" value="P:proteolysis"/>
    <property type="evidence" value="ECO:0007669"/>
    <property type="project" value="UniProtKB-KW"/>
</dbReference>
<dbReference type="PANTHER" id="PTHR11010">
    <property type="entry name" value="PROTEASE S28 PRO-X CARBOXYPEPTIDASE-RELATED"/>
    <property type="match status" value="1"/>
</dbReference>
<evidence type="ECO:0000256" key="3">
    <source>
        <dbReference type="ARBA" id="ARBA00022729"/>
    </source>
</evidence>
<evidence type="ECO:0000313" key="8">
    <source>
        <dbReference type="Proteomes" id="UP001287356"/>
    </source>
</evidence>
<sequence>MKSSVSAALAAAQLLLAGAVSAGALNRGHGMMEIGPIDTVVETHSKRAEQAGLNGWGTFDQLIDHANPKLGTFKQRYWYGAQYWKGPGSPIILVNPGEQAADGFNRTYTTAARLPGLFAQETGGAVVVMEHRYWGESSPYPELTIQNLKYLTLWNSLKDISYFANNFVPPFDPSGGSSPKNAPWVFSGGSYSGALAGWSAALDPGTIWAYHGTSGVVEAVGDFWQYFVPVQEATPQNCSRDLSATIDSIDLVLKLGTPKQKHDLKQKFLLTDLTDADFASALEYGPWSWQSSQFYSTTTQGFNPYYQFCDYVENVWPNSTNPVPGAKGVGVAKALEGYAKWFKEVELPGTCEAGGYAEWQGTYNTGCYQNQNASNPAYHDLTVGNYFNRQWNWLLCNEPFEYWQDGAPLGRPTIVSRLVTADYWRQQCNLWFPRSQGGGGVGIAQGKRANDVNRWTGGWSATKTKRLMYANGGLDPWRDSTVSSIFRPGGPLKSTEKLPVRVIAGGMHCSDLYGPNWSVNPGVQQIVNDEVANIKTWIAEFYEVNNKSERSEPRPRL</sequence>
<evidence type="ECO:0000256" key="5">
    <source>
        <dbReference type="ARBA" id="ARBA00023180"/>
    </source>
</evidence>
<comment type="caution">
    <text evidence="7">The sequence shown here is derived from an EMBL/GenBank/DDBJ whole genome shotgun (WGS) entry which is preliminary data.</text>
</comment>
<dbReference type="PANTHER" id="PTHR11010:SF23">
    <property type="entry name" value="SERINE PEPTIDASE"/>
    <property type="match status" value="1"/>
</dbReference>